<sequence length="101" mass="10486">MLFRVGGQMSGAGMDNGVGRGNTIVASSGGSCLMLGGCSQALFLPIMQSLYLPGDEFADMVVEPEDALPLPRESGLFGDGGEGTDIEREVVRFLAAFKGVL</sequence>
<protein>
    <submittedName>
        <fullName evidence="1">Uncharacterized protein</fullName>
    </submittedName>
</protein>
<evidence type="ECO:0000313" key="1">
    <source>
        <dbReference type="EMBL" id="MPC58657.1"/>
    </source>
</evidence>
<keyword evidence="2" id="KW-1185">Reference proteome</keyword>
<reference evidence="1 2" key="1">
    <citation type="submission" date="2019-05" db="EMBL/GenBank/DDBJ databases">
        <title>Another draft genome of Portunus trituberculatus and its Hox gene families provides insights of decapod evolution.</title>
        <authorList>
            <person name="Jeong J.-H."/>
            <person name="Song I."/>
            <person name="Kim S."/>
            <person name="Choi T."/>
            <person name="Kim D."/>
            <person name="Ryu S."/>
            <person name="Kim W."/>
        </authorList>
    </citation>
    <scope>NUCLEOTIDE SEQUENCE [LARGE SCALE GENOMIC DNA]</scope>
    <source>
        <tissue evidence="1">Muscle</tissue>
    </source>
</reference>
<accession>A0A5B7GN38</accession>
<dbReference type="AlphaFoldDB" id="A0A5B7GN38"/>
<proteinExistence type="predicted"/>
<comment type="caution">
    <text evidence="1">The sequence shown here is derived from an EMBL/GenBank/DDBJ whole genome shotgun (WGS) entry which is preliminary data.</text>
</comment>
<dbReference type="Proteomes" id="UP000324222">
    <property type="component" value="Unassembled WGS sequence"/>
</dbReference>
<evidence type="ECO:0000313" key="2">
    <source>
        <dbReference type="Proteomes" id="UP000324222"/>
    </source>
</evidence>
<organism evidence="1 2">
    <name type="scientific">Portunus trituberculatus</name>
    <name type="common">Swimming crab</name>
    <name type="synonym">Neptunus trituberculatus</name>
    <dbReference type="NCBI Taxonomy" id="210409"/>
    <lineage>
        <taxon>Eukaryota</taxon>
        <taxon>Metazoa</taxon>
        <taxon>Ecdysozoa</taxon>
        <taxon>Arthropoda</taxon>
        <taxon>Crustacea</taxon>
        <taxon>Multicrustacea</taxon>
        <taxon>Malacostraca</taxon>
        <taxon>Eumalacostraca</taxon>
        <taxon>Eucarida</taxon>
        <taxon>Decapoda</taxon>
        <taxon>Pleocyemata</taxon>
        <taxon>Brachyura</taxon>
        <taxon>Eubrachyura</taxon>
        <taxon>Portunoidea</taxon>
        <taxon>Portunidae</taxon>
        <taxon>Portuninae</taxon>
        <taxon>Portunus</taxon>
    </lineage>
</organism>
<gene>
    <name evidence="1" type="ORF">E2C01_052663</name>
</gene>
<name>A0A5B7GN38_PORTR</name>
<dbReference type="EMBL" id="VSRR010015878">
    <property type="protein sequence ID" value="MPC58657.1"/>
    <property type="molecule type" value="Genomic_DNA"/>
</dbReference>
<dbReference type="PROSITE" id="PS51257">
    <property type="entry name" value="PROKAR_LIPOPROTEIN"/>
    <property type="match status" value="1"/>
</dbReference>